<dbReference type="InterPro" id="IPR002347">
    <property type="entry name" value="SDR_fam"/>
</dbReference>
<evidence type="ECO:0000313" key="2">
    <source>
        <dbReference type="Proteomes" id="UP000095282"/>
    </source>
</evidence>
<dbReference type="Pfam" id="PF13561">
    <property type="entry name" value="adh_short_C2"/>
    <property type="match status" value="1"/>
</dbReference>
<evidence type="ECO:0000256" key="1">
    <source>
        <dbReference type="ARBA" id="ARBA00023002"/>
    </source>
</evidence>
<dbReference type="eggNOG" id="KOG0725">
    <property type="taxonomic scope" value="Eukaryota"/>
</dbReference>
<keyword evidence="2" id="KW-1185">Reference proteome</keyword>
<dbReference type="SUPFAM" id="SSF51735">
    <property type="entry name" value="NAD(P)-binding Rossmann-fold domains"/>
    <property type="match status" value="1"/>
</dbReference>
<dbReference type="PROSITE" id="PS00061">
    <property type="entry name" value="ADH_SHORT"/>
    <property type="match status" value="1"/>
</dbReference>
<accession>A0A1I7V0D5</accession>
<dbReference type="InterPro" id="IPR020904">
    <property type="entry name" value="Sc_DH/Rdtase_CS"/>
</dbReference>
<dbReference type="AlphaFoldDB" id="A0A1I7V0D5"/>
<reference evidence="3" key="1">
    <citation type="submission" date="2016-11" db="UniProtKB">
        <authorList>
            <consortium name="WormBaseParasite"/>
        </authorList>
    </citation>
    <scope>IDENTIFICATION</scope>
</reference>
<dbReference type="Gene3D" id="3.40.50.720">
    <property type="entry name" value="NAD(P)-binding Rossmann-like Domain"/>
    <property type="match status" value="1"/>
</dbReference>
<keyword evidence="1" id="KW-0560">Oxidoreductase</keyword>
<dbReference type="PANTHER" id="PTHR44115:SF5">
    <property type="entry name" value="DEHYDROGENASES, SHORT CHAIN-RELATED"/>
    <property type="match status" value="1"/>
</dbReference>
<name>A0A1I7V0D5_9PELO</name>
<dbReference type="PRINTS" id="PR00081">
    <property type="entry name" value="GDHRDH"/>
</dbReference>
<dbReference type="STRING" id="1561998.A0A1I7V0D5"/>
<evidence type="ECO:0000313" key="3">
    <source>
        <dbReference type="WBParaSite" id="Csp11.Scaffold630.g21141.t1"/>
    </source>
</evidence>
<dbReference type="GO" id="GO:0016491">
    <property type="term" value="F:oxidoreductase activity"/>
    <property type="evidence" value="ECO:0007669"/>
    <property type="project" value="UniProtKB-KW"/>
</dbReference>
<dbReference type="Proteomes" id="UP000095282">
    <property type="component" value="Unplaced"/>
</dbReference>
<dbReference type="InterPro" id="IPR036291">
    <property type="entry name" value="NAD(P)-bd_dom_sf"/>
</dbReference>
<organism evidence="2 3">
    <name type="scientific">Caenorhabditis tropicalis</name>
    <dbReference type="NCBI Taxonomy" id="1561998"/>
    <lineage>
        <taxon>Eukaryota</taxon>
        <taxon>Metazoa</taxon>
        <taxon>Ecdysozoa</taxon>
        <taxon>Nematoda</taxon>
        <taxon>Chromadorea</taxon>
        <taxon>Rhabditida</taxon>
        <taxon>Rhabditina</taxon>
        <taxon>Rhabditomorpha</taxon>
        <taxon>Rhabditoidea</taxon>
        <taxon>Rhabditidae</taxon>
        <taxon>Peloderinae</taxon>
        <taxon>Caenorhabditis</taxon>
    </lineage>
</organism>
<dbReference type="WBParaSite" id="Csp11.Scaffold630.g21141.t1">
    <property type="protein sequence ID" value="Csp11.Scaffold630.g21141.t1"/>
    <property type="gene ID" value="Csp11.Scaffold630.g21141"/>
</dbReference>
<proteinExistence type="predicted"/>
<dbReference type="PRINTS" id="PR00080">
    <property type="entry name" value="SDRFAMILY"/>
</dbReference>
<dbReference type="PANTHER" id="PTHR44115">
    <property type="entry name" value="PROTEIN CBG09704"/>
    <property type="match status" value="1"/>
</dbReference>
<dbReference type="FunFam" id="3.40.50.720:FF:000084">
    <property type="entry name" value="Short-chain dehydrogenase reductase"/>
    <property type="match status" value="1"/>
</dbReference>
<sequence length="280" mass="29398">MARFSGKVAIVTGSSNGIGRATAVLLASEGAKVTITGRDSTRLEESRQSILKAGVPEENVNSVVADITSSEGQDLLISSTLQKCGKIDILINNAGANIPDANGKTRTNAGIDNLQKMLQLNLQSTVEMTQKTRPYLAKTRGEIVNISSIGAGPAAQPQSVYYSTAKAALDQYSRCTAIDLISEGIRVNVVQPGFVSTGFSTAARGLSSDESVKFYNSMGEKPHCIPAGYCGQPEHLASVIAFLADRKASEYIVGQTIIADGGSSLVLGFHAQFGQATPKN</sequence>
<protein>
    <submittedName>
        <fullName evidence="3">NAD(P)-binding protein</fullName>
    </submittedName>
</protein>